<dbReference type="AlphaFoldDB" id="A0A5N5FP35"/>
<feature type="region of interest" description="Disordered" evidence="1">
    <location>
        <begin position="1"/>
        <end position="90"/>
    </location>
</feature>
<keyword evidence="2" id="KW-0808">Transferase</keyword>
<accession>A0A5N5FP35</accession>
<name>A0A5N5FP35_9ROSA</name>
<evidence type="ECO:0000313" key="2">
    <source>
        <dbReference type="EMBL" id="KAB2603411.1"/>
    </source>
</evidence>
<dbReference type="OrthoDB" id="1962139at2759"/>
<dbReference type="Proteomes" id="UP000327157">
    <property type="component" value="Chromosome 10"/>
</dbReference>
<feature type="compositionally biased region" description="Low complexity" evidence="1">
    <location>
        <begin position="35"/>
        <end position="62"/>
    </location>
</feature>
<evidence type="ECO:0000256" key="1">
    <source>
        <dbReference type="SAM" id="MobiDB-lite"/>
    </source>
</evidence>
<reference evidence="2 3" key="3">
    <citation type="submission" date="2019-11" db="EMBL/GenBank/DDBJ databases">
        <title>A de novo genome assembly of a pear dwarfing rootstock.</title>
        <authorList>
            <person name="Wang F."/>
            <person name="Wang J."/>
            <person name="Li S."/>
            <person name="Zhang Y."/>
            <person name="Fang M."/>
            <person name="Ma L."/>
            <person name="Zhao Y."/>
            <person name="Jiang S."/>
        </authorList>
    </citation>
    <scope>NUCLEOTIDE SEQUENCE [LARGE SCALE GENOMIC DNA]</scope>
    <source>
        <strain evidence="2">S2</strain>
        <tissue evidence="2">Leaf</tissue>
    </source>
</reference>
<reference evidence="3" key="2">
    <citation type="submission" date="2019-10" db="EMBL/GenBank/DDBJ databases">
        <title>A de novo genome assembly of a pear dwarfing rootstock.</title>
        <authorList>
            <person name="Wang F."/>
            <person name="Wang J."/>
            <person name="Li S."/>
            <person name="Zhang Y."/>
            <person name="Fang M."/>
            <person name="Ma L."/>
            <person name="Zhao Y."/>
            <person name="Jiang S."/>
        </authorList>
    </citation>
    <scope>NUCLEOTIDE SEQUENCE [LARGE SCALE GENOMIC DNA]</scope>
</reference>
<gene>
    <name evidence="2" type="ORF">D8674_004416</name>
</gene>
<organism evidence="2 3">
    <name type="scientific">Pyrus ussuriensis x Pyrus communis</name>
    <dbReference type="NCBI Taxonomy" id="2448454"/>
    <lineage>
        <taxon>Eukaryota</taxon>
        <taxon>Viridiplantae</taxon>
        <taxon>Streptophyta</taxon>
        <taxon>Embryophyta</taxon>
        <taxon>Tracheophyta</taxon>
        <taxon>Spermatophyta</taxon>
        <taxon>Magnoliopsida</taxon>
        <taxon>eudicotyledons</taxon>
        <taxon>Gunneridae</taxon>
        <taxon>Pentapetalae</taxon>
        <taxon>rosids</taxon>
        <taxon>fabids</taxon>
        <taxon>Rosales</taxon>
        <taxon>Rosaceae</taxon>
        <taxon>Amygdaloideae</taxon>
        <taxon>Maleae</taxon>
        <taxon>Pyrus</taxon>
    </lineage>
</organism>
<dbReference type="EMBL" id="SMOL01000695">
    <property type="protein sequence ID" value="KAB2603411.1"/>
    <property type="molecule type" value="Genomic_DNA"/>
</dbReference>
<comment type="caution">
    <text evidence="2">The sequence shown here is derived from an EMBL/GenBank/DDBJ whole genome shotgun (WGS) entry which is preliminary data.</text>
</comment>
<dbReference type="GO" id="GO:0016740">
    <property type="term" value="F:transferase activity"/>
    <property type="evidence" value="ECO:0007669"/>
    <property type="project" value="UniProtKB-KW"/>
</dbReference>
<proteinExistence type="predicted"/>
<keyword evidence="3" id="KW-1185">Reference proteome</keyword>
<evidence type="ECO:0000313" key="3">
    <source>
        <dbReference type="Proteomes" id="UP000327157"/>
    </source>
</evidence>
<feature type="compositionally biased region" description="Basic and acidic residues" evidence="1">
    <location>
        <begin position="9"/>
        <end position="19"/>
    </location>
</feature>
<sequence length="155" mass="16765">MPPQTPESGRIRPDHEQMRPTKKPRLAEAEESEAAEAQGSKAAEAQGQKAAEAQVPEAAVEQGPEAAVEQGPEADDPDEKYWSDSDGSESERYGTCIICWKDDHTVATCPLTYFVPSGVLVSPYAEIVCWCCQEDPEVAHPGEIVAQRAMVKPGV</sequence>
<reference evidence="2 3" key="1">
    <citation type="submission" date="2019-09" db="EMBL/GenBank/DDBJ databases">
        <authorList>
            <person name="Ou C."/>
        </authorList>
    </citation>
    <scope>NUCLEOTIDE SEQUENCE [LARGE SCALE GENOMIC DNA]</scope>
    <source>
        <strain evidence="2">S2</strain>
        <tissue evidence="2">Leaf</tissue>
    </source>
</reference>
<protein>
    <submittedName>
        <fullName evidence="2">Histone acetyltransferase KAT6B-like</fullName>
    </submittedName>
</protein>